<dbReference type="OrthoDB" id="5835829at2759"/>
<dbReference type="SUPFAM" id="SSF53756">
    <property type="entry name" value="UDP-Glycosyltransferase/glycogen phosphorylase"/>
    <property type="match status" value="2"/>
</dbReference>
<organism evidence="2 3">
    <name type="scientific">Eragrostis curvula</name>
    <name type="common">weeping love grass</name>
    <dbReference type="NCBI Taxonomy" id="38414"/>
    <lineage>
        <taxon>Eukaryota</taxon>
        <taxon>Viridiplantae</taxon>
        <taxon>Streptophyta</taxon>
        <taxon>Embryophyta</taxon>
        <taxon>Tracheophyta</taxon>
        <taxon>Spermatophyta</taxon>
        <taxon>Magnoliopsida</taxon>
        <taxon>Liliopsida</taxon>
        <taxon>Poales</taxon>
        <taxon>Poaceae</taxon>
        <taxon>PACMAD clade</taxon>
        <taxon>Chloridoideae</taxon>
        <taxon>Eragrostideae</taxon>
        <taxon>Eragrostidinae</taxon>
        <taxon>Eragrostis</taxon>
    </lineage>
</organism>
<evidence type="ECO:0000256" key="1">
    <source>
        <dbReference type="ARBA" id="ARBA00009995"/>
    </source>
</evidence>
<dbReference type="PANTHER" id="PTHR11926">
    <property type="entry name" value="GLUCOSYL/GLUCURONOSYL TRANSFERASES"/>
    <property type="match status" value="1"/>
</dbReference>
<protein>
    <submittedName>
        <fullName evidence="2">Uncharacterized protein</fullName>
    </submittedName>
</protein>
<dbReference type="GO" id="GO:0080043">
    <property type="term" value="F:quercetin 3-O-glucosyltransferase activity"/>
    <property type="evidence" value="ECO:0007669"/>
    <property type="project" value="TreeGrafter"/>
</dbReference>
<proteinExistence type="inferred from homology"/>
<feature type="non-terminal residue" evidence="2">
    <location>
        <position position="1"/>
    </location>
</feature>
<name>A0A5J9U8H1_9POAL</name>
<dbReference type="AlphaFoldDB" id="A0A5J9U8H1"/>
<reference evidence="2 3" key="1">
    <citation type="journal article" date="2019" name="Sci. Rep.">
        <title>A high-quality genome of Eragrostis curvula grass provides insights into Poaceae evolution and supports new strategies to enhance forage quality.</title>
        <authorList>
            <person name="Carballo J."/>
            <person name="Santos B.A.C.M."/>
            <person name="Zappacosta D."/>
            <person name="Garbus I."/>
            <person name="Selva J.P."/>
            <person name="Gallo C.A."/>
            <person name="Diaz A."/>
            <person name="Albertini E."/>
            <person name="Caccamo M."/>
            <person name="Echenique V."/>
        </authorList>
    </citation>
    <scope>NUCLEOTIDE SEQUENCE [LARGE SCALE GENOMIC DNA]</scope>
    <source>
        <strain evidence="3">cv. Victoria</strain>
        <tissue evidence="2">Leaf</tissue>
    </source>
</reference>
<gene>
    <name evidence="2" type="ORF">EJB05_36198</name>
</gene>
<comment type="similarity">
    <text evidence="1">Belongs to the UDP-glycosyltransferase family.</text>
</comment>
<dbReference type="GO" id="GO:0080044">
    <property type="term" value="F:quercetin 7-O-glucosyltransferase activity"/>
    <property type="evidence" value="ECO:0007669"/>
    <property type="project" value="TreeGrafter"/>
</dbReference>
<evidence type="ECO:0000313" key="3">
    <source>
        <dbReference type="Proteomes" id="UP000324897"/>
    </source>
</evidence>
<comment type="caution">
    <text evidence="2">The sequence shown here is derived from an EMBL/GenBank/DDBJ whole genome shotgun (WGS) entry which is preliminary data.</text>
</comment>
<sequence>MSSKAAPPCHILAMPYPARGHVNPMLNLCRLLVARDAGVSVTVVVTEEWLGLLGSAAAADLGPRVRFETIPNVIPSEHGRAGNMGEFLDAVYTKMTAPFERLLDRLPPPAPTAIVADFVLRWVLDVGERRGVPVCVLCILSATTFALRYNFHRLPSVAARGGTIPVADVADGADPSLIENYIPGLKSIRLSDLGATLTNEKWLTRILETFACLRRRAHCVILASCHELEGNAIDLLRQDLHCPAYAITAAVGRLMSLDSVEAEEMRRRAKLLKDAARATVEEGGSSWSDLTSFINFISQ</sequence>
<dbReference type="Proteomes" id="UP000324897">
    <property type="component" value="Chromosome 7"/>
</dbReference>
<dbReference type="Gramene" id="TVU20012">
    <property type="protein sequence ID" value="TVU20012"/>
    <property type="gene ID" value="EJB05_36198"/>
</dbReference>
<keyword evidence="3" id="KW-1185">Reference proteome</keyword>
<accession>A0A5J9U8H1</accession>
<dbReference type="EMBL" id="RWGY01000029">
    <property type="protein sequence ID" value="TVU20012.1"/>
    <property type="molecule type" value="Genomic_DNA"/>
</dbReference>
<evidence type="ECO:0000313" key="2">
    <source>
        <dbReference type="EMBL" id="TVU20012.1"/>
    </source>
</evidence>
<dbReference type="Gene3D" id="3.40.50.2000">
    <property type="entry name" value="Glycogen Phosphorylase B"/>
    <property type="match status" value="1"/>
</dbReference>
<dbReference type="PANTHER" id="PTHR11926:SF1395">
    <property type="entry name" value="GLYCOSYLTRANSFERASE"/>
    <property type="match status" value="1"/>
</dbReference>